<reference evidence="2 3" key="1">
    <citation type="journal article" date="2019" name="Nat. Med.">
        <title>A library of human gut bacterial isolates paired with longitudinal multiomics data enables mechanistic microbiome research.</title>
        <authorList>
            <person name="Poyet M."/>
            <person name="Groussin M."/>
            <person name="Gibbons S.M."/>
            <person name="Avila-Pacheco J."/>
            <person name="Jiang X."/>
            <person name="Kearney S.M."/>
            <person name="Perrotta A.R."/>
            <person name="Berdy B."/>
            <person name="Zhao S."/>
            <person name="Lieberman T.D."/>
            <person name="Swanson P.K."/>
            <person name="Smith M."/>
            <person name="Roesemann S."/>
            <person name="Alexander J.E."/>
            <person name="Rich S.A."/>
            <person name="Livny J."/>
            <person name="Vlamakis H."/>
            <person name="Clish C."/>
            <person name="Bullock K."/>
            <person name="Deik A."/>
            <person name="Scott J."/>
            <person name="Pierce K.A."/>
            <person name="Xavier R.J."/>
            <person name="Alm E.J."/>
        </authorList>
    </citation>
    <scope>NUCLEOTIDE SEQUENCE [LARGE SCALE GENOMIC DNA]</scope>
    <source>
        <strain evidence="2 3">BIOML-A32</strain>
    </source>
</reference>
<dbReference type="AlphaFoldDB" id="A0A7K0HMV9"/>
<evidence type="ECO:0000313" key="3">
    <source>
        <dbReference type="Proteomes" id="UP000441358"/>
    </source>
</evidence>
<sequence length="359" mass="41638">MRIFLTHILPEHLVAEYHLSFAACNFSRNLMSGGGFDKVYSIMPLFVCGEMKTFKEPDNELVYSSLRRKGKVAAKLAIFVEQVSVFLRIGWHDTLWLYNIGILNVLLVLLLMLFKPKVRIYAIELDFTPPTRGFCVMSFYLYLLNHIDGVIKLADSPLFTNKNSVCLAGVTPNRRDKVPLIKKPTMEFLLSGVLQPDISSLPLILDAFAKVRDCRLHITGTCDSKQLREYADKYPNIIYHGVLSFDAYLHLLHSVTFQLSLRNPNWSDNQCNFPSKIIEALLHNRIIISTIHYPQIEGIRYIETVRSEDGFEKTLRQIKSMREEELMKYANQSELVQQKFNPNVWNNWMTRIENRLEEK</sequence>
<comment type="caution">
    <text evidence="2">The sequence shown here is derived from an EMBL/GenBank/DDBJ whole genome shotgun (WGS) entry which is preliminary data.</text>
</comment>
<keyword evidence="1" id="KW-0472">Membrane</keyword>
<dbReference type="Proteomes" id="UP000441358">
    <property type="component" value="Unassembled WGS sequence"/>
</dbReference>
<organism evidence="2 3">
    <name type="scientific">Parabacteroides distasonis</name>
    <dbReference type="NCBI Taxonomy" id="823"/>
    <lineage>
        <taxon>Bacteria</taxon>
        <taxon>Pseudomonadati</taxon>
        <taxon>Bacteroidota</taxon>
        <taxon>Bacteroidia</taxon>
        <taxon>Bacteroidales</taxon>
        <taxon>Tannerellaceae</taxon>
        <taxon>Parabacteroides</taxon>
    </lineage>
</organism>
<dbReference type="RefSeq" id="WP_022192078.1">
    <property type="nucleotide sequence ID" value="NZ_CP054012.1"/>
</dbReference>
<keyword evidence="1" id="KW-1133">Transmembrane helix</keyword>
<dbReference type="Gene3D" id="3.40.50.2000">
    <property type="entry name" value="Glycogen Phosphorylase B"/>
    <property type="match status" value="1"/>
</dbReference>
<name>A0A7K0HMV9_PARDI</name>
<evidence type="ECO:0008006" key="4">
    <source>
        <dbReference type="Google" id="ProtNLM"/>
    </source>
</evidence>
<keyword evidence="1" id="KW-0812">Transmembrane</keyword>
<dbReference type="EMBL" id="WKMC01000012">
    <property type="protein sequence ID" value="MRZ51618.1"/>
    <property type="molecule type" value="Genomic_DNA"/>
</dbReference>
<gene>
    <name evidence="2" type="ORF">GKD66_15555</name>
</gene>
<evidence type="ECO:0000256" key="1">
    <source>
        <dbReference type="SAM" id="Phobius"/>
    </source>
</evidence>
<accession>A0A7K0HMV9</accession>
<proteinExistence type="predicted"/>
<feature type="transmembrane region" description="Helical" evidence="1">
    <location>
        <begin position="95"/>
        <end position="114"/>
    </location>
</feature>
<protein>
    <recommendedName>
        <fullName evidence="4">Glycosyltransferase</fullName>
    </recommendedName>
</protein>
<dbReference type="SUPFAM" id="SSF53756">
    <property type="entry name" value="UDP-Glycosyltransferase/glycogen phosphorylase"/>
    <property type="match status" value="1"/>
</dbReference>
<evidence type="ECO:0000313" key="2">
    <source>
        <dbReference type="EMBL" id="MRZ51618.1"/>
    </source>
</evidence>